<keyword evidence="2" id="KW-1133">Transmembrane helix</keyword>
<dbReference type="Proteomes" id="UP000422822">
    <property type="component" value="Chromosome"/>
</dbReference>
<keyword evidence="4" id="KW-1185">Reference proteome</keyword>
<organism evidence="3 4">
    <name type="scientific">Ehrlichia ruminantium</name>
    <name type="common">heartwater rickettsia</name>
    <name type="synonym">Cowdria ruminantium</name>
    <dbReference type="NCBI Taxonomy" id="779"/>
    <lineage>
        <taxon>Bacteria</taxon>
        <taxon>Pseudomonadati</taxon>
        <taxon>Pseudomonadota</taxon>
        <taxon>Alphaproteobacteria</taxon>
        <taxon>Rickettsiales</taxon>
        <taxon>Anaplasmataceae</taxon>
        <taxon>Ehrlichia</taxon>
    </lineage>
</organism>
<keyword evidence="2" id="KW-0472">Membrane</keyword>
<reference evidence="3 4" key="1">
    <citation type="submission" date="2018-10" db="EMBL/GenBank/DDBJ databases">
        <title>Propagation and draft genome sequences of three atypical Erhlichia ruminantium isolates.</title>
        <authorList>
            <person name="Liebenberg J."/>
            <person name="Steyn H."/>
            <person name="Josemans A."/>
            <person name="Zweygarth E."/>
        </authorList>
    </citation>
    <scope>NUCLEOTIDE SEQUENCE [LARGE SCALE GENOMIC DNA]</scope>
    <source>
        <strain evidence="3 4">Omatjenne</strain>
    </source>
</reference>
<feature type="region of interest" description="Disordered" evidence="1">
    <location>
        <begin position="511"/>
        <end position="541"/>
    </location>
</feature>
<evidence type="ECO:0000313" key="4">
    <source>
        <dbReference type="Proteomes" id="UP000422822"/>
    </source>
</evidence>
<dbReference type="EMBL" id="CP033455">
    <property type="protein sequence ID" value="QGR03278.1"/>
    <property type="molecule type" value="Genomic_DNA"/>
</dbReference>
<evidence type="ECO:0000256" key="1">
    <source>
        <dbReference type="SAM" id="MobiDB-lite"/>
    </source>
</evidence>
<evidence type="ECO:0000313" key="3">
    <source>
        <dbReference type="EMBL" id="QGR03278.1"/>
    </source>
</evidence>
<feature type="compositionally biased region" description="Polar residues" evidence="1">
    <location>
        <begin position="518"/>
        <end position="541"/>
    </location>
</feature>
<sequence length="541" mass="62335">MNKKTSGIVLCILAIAFAVTLTSYLKFQQKFNNLASLNGIIFLLVILGSLTCVALMHLIEHYTKGFPFKRFSRNEALNINTQNQSAILIHMPPKALPSIDCNSNILNLFTNYKIYNRQHTLNITYNAGLLNYKRRRYNNVQGVSLLTNEPSIEQVKQSPNASGILITLKSNTLHTQTEGKEILKYKTVLYQDRTLFLYISYIHSYNPEDYFEIHNDISLHNLLTSHIISSEHPNARVYDIVALKLLQAHSTHDIATSMASESETCPTTTINPEDHWLNTQNGQIALTFFSKFPYQKILNADDLAITLTKEQDRRLKHILEYIQNNNISPSHQINKKHIKGIIELIQDTHLRMSYDTNHYSCLWKNRMSTEGRLILEILEENIHKDKVFQCICAIASINKHNTHQTDSRTNTIISHMLLKVDSQINCIHILMNNVDKNTGLIYRDKLEVDNIHVLNMLHILFNKEDQCSIPELIKRAREHVSHFCAQYMRSYITRTISMDLDVDNITLLSPQEQEKSAEPSTNITTNRDNNQQRHLLTQQSA</sequence>
<accession>A0AAE6QAL1</accession>
<dbReference type="AlphaFoldDB" id="A0AAE6QAL1"/>
<dbReference type="RefSeq" id="WP_158406449.1">
    <property type="nucleotide sequence ID" value="NZ_CP033454.1"/>
</dbReference>
<feature type="transmembrane region" description="Helical" evidence="2">
    <location>
        <begin position="37"/>
        <end position="59"/>
    </location>
</feature>
<name>A0AAE6QAL1_EHRRU</name>
<protein>
    <submittedName>
        <fullName evidence="3">Uncharacterized protein</fullName>
    </submittedName>
</protein>
<evidence type="ECO:0000256" key="2">
    <source>
        <dbReference type="SAM" id="Phobius"/>
    </source>
</evidence>
<gene>
    <name evidence="3" type="ORF">EDL80_01535</name>
</gene>
<feature type="transmembrane region" description="Helical" evidence="2">
    <location>
        <begin position="6"/>
        <end position="25"/>
    </location>
</feature>
<proteinExistence type="predicted"/>
<keyword evidence="2" id="KW-0812">Transmembrane</keyword>